<protein>
    <recommendedName>
        <fullName evidence="1">Putative competence-damage inducible protein</fullName>
    </recommendedName>
</protein>
<name>A0A1H8SLB5_9FIRM</name>
<dbReference type="RefSeq" id="WP_091744803.1">
    <property type="nucleotide sequence ID" value="NZ_FODY01000005.1"/>
</dbReference>
<evidence type="ECO:0000259" key="2">
    <source>
        <dbReference type="SMART" id="SM00852"/>
    </source>
</evidence>
<dbReference type="NCBIfam" id="TIGR00199">
    <property type="entry name" value="PncC_domain"/>
    <property type="match status" value="1"/>
</dbReference>
<dbReference type="PIRSF" id="PIRSF006728">
    <property type="entry name" value="CinA"/>
    <property type="match status" value="1"/>
</dbReference>
<dbReference type="Gene3D" id="3.90.950.20">
    <property type="entry name" value="CinA-like"/>
    <property type="match status" value="1"/>
</dbReference>
<gene>
    <name evidence="1" type="primary">cinA</name>
    <name evidence="3" type="ORF">SAMN04490178_105100</name>
</gene>
<evidence type="ECO:0000313" key="3">
    <source>
        <dbReference type="EMBL" id="SEO79078.1"/>
    </source>
</evidence>
<dbReference type="STRING" id="112903.SAMN04490178_105100"/>
<comment type="similarity">
    <text evidence="1">Belongs to the CinA family.</text>
</comment>
<dbReference type="InterPro" id="IPR041424">
    <property type="entry name" value="CinA_KH"/>
</dbReference>
<dbReference type="NCBIfam" id="TIGR00177">
    <property type="entry name" value="molyb_syn"/>
    <property type="match status" value="1"/>
</dbReference>
<dbReference type="OrthoDB" id="9801454at2"/>
<proteinExistence type="inferred from homology"/>
<dbReference type="SUPFAM" id="SSF53218">
    <property type="entry name" value="Molybdenum cofactor biosynthesis proteins"/>
    <property type="match status" value="1"/>
</dbReference>
<dbReference type="SMART" id="SM00852">
    <property type="entry name" value="MoCF_biosynth"/>
    <property type="match status" value="1"/>
</dbReference>
<dbReference type="AlphaFoldDB" id="A0A1H8SLB5"/>
<dbReference type="EMBL" id="FODY01000005">
    <property type="protein sequence ID" value="SEO79078.1"/>
    <property type="molecule type" value="Genomic_DNA"/>
</dbReference>
<dbReference type="PANTHER" id="PTHR13939">
    <property type="entry name" value="NICOTINAMIDE-NUCLEOTIDE AMIDOHYDROLASE PNCC"/>
    <property type="match status" value="1"/>
</dbReference>
<dbReference type="NCBIfam" id="TIGR00200">
    <property type="entry name" value="cinA_nterm"/>
    <property type="match status" value="1"/>
</dbReference>
<dbReference type="InterPro" id="IPR036653">
    <property type="entry name" value="CinA-like_C"/>
</dbReference>
<dbReference type="SUPFAM" id="SSF142433">
    <property type="entry name" value="CinA-like"/>
    <property type="match status" value="1"/>
</dbReference>
<dbReference type="Gene3D" id="3.40.980.10">
    <property type="entry name" value="MoaB/Mog-like domain"/>
    <property type="match status" value="1"/>
</dbReference>
<reference evidence="3 4" key="1">
    <citation type="submission" date="2016-10" db="EMBL/GenBank/DDBJ databases">
        <authorList>
            <person name="de Groot N.N."/>
        </authorList>
    </citation>
    <scope>NUCLEOTIDE SEQUENCE [LARGE SCALE GENOMIC DNA]</scope>
    <source>
        <strain evidence="3 4">DSM 13305</strain>
    </source>
</reference>
<dbReference type="NCBIfam" id="NF001813">
    <property type="entry name" value="PRK00549.1"/>
    <property type="match status" value="1"/>
</dbReference>
<keyword evidence="4" id="KW-1185">Reference proteome</keyword>
<dbReference type="InterPro" id="IPR008136">
    <property type="entry name" value="CinA_C"/>
</dbReference>
<feature type="domain" description="MoaB/Mog" evidence="2">
    <location>
        <begin position="4"/>
        <end position="171"/>
    </location>
</feature>
<dbReference type="InterPro" id="IPR036425">
    <property type="entry name" value="MoaB/Mog-like_dom_sf"/>
</dbReference>
<dbReference type="PANTHER" id="PTHR13939:SF0">
    <property type="entry name" value="NMN AMIDOHYDROLASE-LIKE PROTEIN YFAY"/>
    <property type="match status" value="1"/>
</dbReference>
<dbReference type="Pfam" id="PF00994">
    <property type="entry name" value="MoCF_biosynth"/>
    <property type="match status" value="1"/>
</dbReference>
<evidence type="ECO:0000313" key="4">
    <source>
        <dbReference type="Proteomes" id="UP000198847"/>
    </source>
</evidence>
<dbReference type="Gene3D" id="3.30.70.2860">
    <property type="match status" value="1"/>
</dbReference>
<dbReference type="InterPro" id="IPR008135">
    <property type="entry name" value="Competence-induced_CinA"/>
</dbReference>
<sequence>MILEIVTTGTELLLGQIFNTNAPYLAAKLNEMGFDVVYQTTVGDNRERMSHVLQTALERADIVITSGGMGPTQGDITKEVTASLFNRAMYVHEPSLERIRMVFTRRQMVMPQSNERQAMIPEGAIVVDNDWGTAPGVILEDNGKTIINLPGPPRELESMFSHAIAPYLAKRYGGQGTIVSRVLHTYGISESALEERIRDYITKQTNPTLALLVRPGGEIIVRLTAKAADKPTATALIAKLEENLNQRIGEYIFGVDGVTLPEAVGKALKEKKMKISLAESCTGGLVTSRITDVPGSSSYLLGSVVCYDNSIKMSQVGVAEATLREHGAVSCQTALQMAGGIRRRFGADLGVGITGIAGPGGDTSDKPVGLVYVAIDGPRGSEHYKFNFSGERTYIKERTAYTVLNLIRKYLET</sequence>
<dbReference type="HAMAP" id="MF_00226_B">
    <property type="entry name" value="CinA_B"/>
    <property type="match status" value="1"/>
</dbReference>
<accession>A0A1H8SLB5</accession>
<dbReference type="CDD" id="cd00885">
    <property type="entry name" value="cinA"/>
    <property type="match status" value="1"/>
</dbReference>
<evidence type="ECO:0000256" key="1">
    <source>
        <dbReference type="HAMAP-Rule" id="MF_00226"/>
    </source>
</evidence>
<dbReference type="InterPro" id="IPR050101">
    <property type="entry name" value="CinA"/>
</dbReference>
<dbReference type="Pfam" id="PF18146">
    <property type="entry name" value="CinA_KH"/>
    <property type="match status" value="1"/>
</dbReference>
<organism evidence="3 4">
    <name type="scientific">Propionispora vibrioides</name>
    <dbReference type="NCBI Taxonomy" id="112903"/>
    <lineage>
        <taxon>Bacteria</taxon>
        <taxon>Bacillati</taxon>
        <taxon>Bacillota</taxon>
        <taxon>Negativicutes</taxon>
        <taxon>Selenomonadales</taxon>
        <taxon>Sporomusaceae</taxon>
        <taxon>Propionispora</taxon>
    </lineage>
</organism>
<dbReference type="InterPro" id="IPR001453">
    <property type="entry name" value="MoaB/Mog_dom"/>
</dbReference>
<dbReference type="Pfam" id="PF02464">
    <property type="entry name" value="CinA"/>
    <property type="match status" value="1"/>
</dbReference>
<dbReference type="Proteomes" id="UP000198847">
    <property type="component" value="Unassembled WGS sequence"/>
</dbReference>